<dbReference type="GO" id="GO:0042073">
    <property type="term" value="P:intraciliary transport"/>
    <property type="evidence" value="ECO:0007669"/>
    <property type="project" value="TreeGrafter"/>
</dbReference>
<keyword evidence="7" id="KW-1185">Reference proteome</keyword>
<dbReference type="InterPro" id="IPR019530">
    <property type="entry name" value="Intra-flagellar_transport_57"/>
</dbReference>
<dbReference type="GO" id="GO:0005794">
    <property type="term" value="C:Golgi apparatus"/>
    <property type="evidence" value="ECO:0007669"/>
    <property type="project" value="TreeGrafter"/>
</dbReference>
<evidence type="ECO:0000256" key="2">
    <source>
        <dbReference type="ARBA" id="ARBA00009415"/>
    </source>
</evidence>
<dbReference type="PANTHER" id="PTHR16011">
    <property type="entry name" value="IFT57/HIPPI"/>
    <property type="match status" value="1"/>
</dbReference>
<evidence type="ECO:0000256" key="1">
    <source>
        <dbReference type="ARBA" id="ARBA00004138"/>
    </source>
</evidence>
<reference evidence="6 7" key="1">
    <citation type="submission" date="2024-03" db="EMBL/GenBank/DDBJ databases">
        <title>The genome assembly and annotation of the cricket Gryllus longicercus Weissman &amp; Gray.</title>
        <authorList>
            <person name="Szrajer S."/>
            <person name="Gray D."/>
            <person name="Ylla G."/>
        </authorList>
    </citation>
    <scope>NUCLEOTIDE SEQUENCE [LARGE SCALE GENOMIC DNA]</scope>
    <source>
        <strain evidence="6">DAG 2021-001</strain>
        <tissue evidence="6">Whole body minus gut</tissue>
    </source>
</reference>
<organism evidence="6 7">
    <name type="scientific">Gryllus longicercus</name>
    <dbReference type="NCBI Taxonomy" id="2509291"/>
    <lineage>
        <taxon>Eukaryota</taxon>
        <taxon>Metazoa</taxon>
        <taxon>Ecdysozoa</taxon>
        <taxon>Arthropoda</taxon>
        <taxon>Hexapoda</taxon>
        <taxon>Insecta</taxon>
        <taxon>Pterygota</taxon>
        <taxon>Neoptera</taxon>
        <taxon>Polyneoptera</taxon>
        <taxon>Orthoptera</taxon>
        <taxon>Ensifera</taxon>
        <taxon>Gryllidea</taxon>
        <taxon>Grylloidea</taxon>
        <taxon>Gryllidae</taxon>
        <taxon>Gryllinae</taxon>
        <taxon>Gryllus</taxon>
    </lineage>
</organism>
<dbReference type="Gene3D" id="1.10.287.1490">
    <property type="match status" value="1"/>
</dbReference>
<accession>A0AAN9YWW1</accession>
<evidence type="ECO:0000256" key="3">
    <source>
        <dbReference type="ARBA" id="ARBA00023069"/>
    </source>
</evidence>
<dbReference type="GO" id="GO:0030992">
    <property type="term" value="C:intraciliary transport particle B"/>
    <property type="evidence" value="ECO:0007669"/>
    <property type="project" value="TreeGrafter"/>
</dbReference>
<evidence type="ECO:0000313" key="6">
    <source>
        <dbReference type="EMBL" id="KAK7790013.1"/>
    </source>
</evidence>
<dbReference type="Pfam" id="PF10498">
    <property type="entry name" value="IFT57"/>
    <property type="match status" value="1"/>
</dbReference>
<name>A0AAN9YWW1_9ORTH</name>
<dbReference type="EMBL" id="JAZDUA010000675">
    <property type="protein sequence ID" value="KAK7790013.1"/>
    <property type="molecule type" value="Genomic_DNA"/>
</dbReference>
<evidence type="ECO:0008006" key="8">
    <source>
        <dbReference type="Google" id="ProtNLM"/>
    </source>
</evidence>
<keyword evidence="3" id="KW-0969">Cilium</keyword>
<dbReference type="GO" id="GO:0005929">
    <property type="term" value="C:cilium"/>
    <property type="evidence" value="ECO:0007669"/>
    <property type="project" value="UniProtKB-SubCell"/>
</dbReference>
<dbReference type="AlphaFoldDB" id="A0AAN9YWW1"/>
<comment type="subcellular location">
    <subcellularLocation>
        <location evidence="1">Cell projection</location>
        <location evidence="1">Cilium</location>
    </subcellularLocation>
</comment>
<dbReference type="PANTHER" id="PTHR16011:SF0">
    <property type="entry name" value="INTRAFLAGELLAR TRANSPORT PROTEIN 57 HOMOLOG"/>
    <property type="match status" value="1"/>
</dbReference>
<gene>
    <name evidence="6" type="ORF">R5R35_013341</name>
</gene>
<evidence type="ECO:0000313" key="7">
    <source>
        <dbReference type="Proteomes" id="UP001378592"/>
    </source>
</evidence>
<proteinExistence type="inferred from homology"/>
<feature type="compositionally biased region" description="Basic and acidic residues" evidence="5">
    <location>
        <begin position="1"/>
        <end position="11"/>
    </location>
</feature>
<evidence type="ECO:0000256" key="5">
    <source>
        <dbReference type="SAM" id="MobiDB-lite"/>
    </source>
</evidence>
<comment type="caution">
    <text evidence="6">The sequence shown here is derived from an EMBL/GenBank/DDBJ whole genome shotgun (WGS) entry which is preliminary data.</text>
</comment>
<dbReference type="GO" id="GO:0005815">
    <property type="term" value="C:microtubule organizing center"/>
    <property type="evidence" value="ECO:0007669"/>
    <property type="project" value="TreeGrafter"/>
</dbReference>
<sequence>MSRDDRSKESVEMADDSEAGPGQAYSTFVMMENLLDKLKLLNYDTEFVKSLMMKPIHRHYFAIQTNPGEQFFIFTSLAAWLIRLTGKQFEQPQEYDDPNSTISSILDAVRQLGRSVDFPPSKLKQGYGEHAVTVLDTLVDAAIQSTGFSWQKPKPPPELEDDEGVIEDESELILEKVEEEMAAAYSDEEEENLLHIDDLQTLPFGRKSMQESQKPEEILESNTDMENWKLELERVLPQLKVTIKTDPRDWRSHLEQMQHHRSGIEEALTNTKVQLDKLHTEISRTLEKIGSREKYLNSQLEPVLVQYRSLQDEMSRLNEQYQDVSGGVAERTRSLANITEELESVKQEMEERGSSMTDGTPVVNIKKAIARIKNEITAMDVRLGVLEHSLMQARLRDKTQQQQDISTNPIISF</sequence>
<feature type="region of interest" description="Disordered" evidence="5">
    <location>
        <begin position="1"/>
        <end position="20"/>
    </location>
</feature>
<protein>
    <recommendedName>
        <fullName evidence="8">Intraflagellar transport protein 57 homolog</fullName>
    </recommendedName>
</protein>
<keyword evidence="4" id="KW-0966">Cell projection</keyword>
<evidence type="ECO:0000256" key="4">
    <source>
        <dbReference type="ARBA" id="ARBA00023273"/>
    </source>
</evidence>
<dbReference type="GO" id="GO:1905515">
    <property type="term" value="P:non-motile cilium assembly"/>
    <property type="evidence" value="ECO:0007669"/>
    <property type="project" value="TreeGrafter"/>
</dbReference>
<dbReference type="Proteomes" id="UP001378592">
    <property type="component" value="Unassembled WGS sequence"/>
</dbReference>
<comment type="similarity">
    <text evidence="2">Belongs to the IFT57 family.</text>
</comment>